<dbReference type="GO" id="GO:0034976">
    <property type="term" value="P:response to endoplasmic reticulum stress"/>
    <property type="evidence" value="ECO:0007669"/>
    <property type="project" value="InterPro"/>
</dbReference>
<dbReference type="Pfam" id="PF10539">
    <property type="entry name" value="Dev_Cell_Death"/>
    <property type="match status" value="1"/>
</dbReference>
<sequence length="786" mass="87514">MGRKTRSAKVGEEQRRPVTVNASVSARNLTRDKLAAVILGCSNETFEECHSKRIFGLPAFHYSYVRNIVPGMPLFLFNYTDRRLHGIYEATSHGQMNINPFGWTTDGSEITQFPAQVRFGIRMTCRALLEEQFRKIIQSNYYTSAHFWFELDRVQTNALVSLFKSVRVTTSVVRSVPSNIPVVACPVPSPTEVHVKASKWTDLFKSKGDCSKNSDYGNSQHSSEVDFNSNQLHGEEQSAPKWSDLTSNGHSTKKSEDGNSQRSSEVDLNSNQVHGEWLSVDGEKWSLPDGEKLSSAEEEKIPSDASVAHSFERIIASREDMVSEDDSTHQDQFEMEPTSSDSAGSLDEQKQVFEDLLGKEALDPENERVFLKLKQLSLDRNYLNSCRNEFLDMVIPSKMNGAFLRDERIMNGTFLNDEDFSDKPISEGKNEDITVLDHVLSQLREGMKEPKASSTEQLQKISVLEKKLSDSDMEIQKLKGQVKYMESKLVPSMSVTDLMGKLVFVMGGYDGVSWLSTLNFYSPLRDITGQLMPMNCTRSYASAILLDGRIYNLGGGNGNIRGNSWYDTVECYDCFSDKWTTCPSMSQRKGCLASATLFGKIFAVGGGNGVTCFQDVEVFDPILAKWICNQPMLQKRLSPAAVDVNGALYIVGGYDGNSYLSSVERLDPREGHWSRLPAMKCCRGSHSLAVLNGKIYALGGYDGYNMLSSVEVLDPRSGSWIQGADMKEPKANFAAAVIGEAMYVIGGMKEGNAIADTVDLYREGRGWWATNLKGIGKRCYYSAVVC</sequence>
<feature type="compositionally biased region" description="Basic and acidic residues" evidence="1">
    <location>
        <begin position="310"/>
        <end position="332"/>
    </location>
</feature>
<gene>
    <name evidence="3" type="ORF">Scep_005774</name>
</gene>
<dbReference type="Gene3D" id="2.120.10.80">
    <property type="entry name" value="Kelch-type beta propeller"/>
    <property type="match status" value="2"/>
</dbReference>
<feature type="domain" description="DCD" evidence="2">
    <location>
        <begin position="32"/>
        <end position="165"/>
    </location>
</feature>
<dbReference type="PANTHER" id="PTHR46034">
    <property type="match status" value="1"/>
</dbReference>
<evidence type="ECO:0000259" key="2">
    <source>
        <dbReference type="PROSITE" id="PS51222"/>
    </source>
</evidence>
<dbReference type="InterPro" id="IPR013989">
    <property type="entry name" value="Dev_and_cell_death_domain"/>
</dbReference>
<dbReference type="EMBL" id="JBBNAG010000002">
    <property type="protein sequence ID" value="KAK9159200.1"/>
    <property type="molecule type" value="Genomic_DNA"/>
</dbReference>
<feature type="compositionally biased region" description="Basic and acidic residues" evidence="1">
    <location>
        <begin position="281"/>
        <end position="302"/>
    </location>
</feature>
<name>A0AAP0KVX7_9MAGN</name>
<evidence type="ECO:0000256" key="1">
    <source>
        <dbReference type="SAM" id="MobiDB-lite"/>
    </source>
</evidence>
<evidence type="ECO:0000313" key="3">
    <source>
        <dbReference type="EMBL" id="KAK9159200.1"/>
    </source>
</evidence>
<comment type="caution">
    <text evidence="3">The sequence shown here is derived from an EMBL/GenBank/DDBJ whole genome shotgun (WGS) entry which is preliminary data.</text>
</comment>
<dbReference type="SMART" id="SM00767">
    <property type="entry name" value="DCD"/>
    <property type="match status" value="1"/>
</dbReference>
<feature type="compositionally biased region" description="Polar residues" evidence="1">
    <location>
        <begin position="260"/>
        <end position="273"/>
    </location>
</feature>
<dbReference type="PROSITE" id="PS51222">
    <property type="entry name" value="DCD"/>
    <property type="match status" value="1"/>
</dbReference>
<dbReference type="InterPro" id="IPR006652">
    <property type="entry name" value="Kelch_1"/>
</dbReference>
<protein>
    <recommendedName>
        <fullName evidence="2">DCD domain-containing protein</fullName>
    </recommendedName>
</protein>
<evidence type="ECO:0000313" key="4">
    <source>
        <dbReference type="Proteomes" id="UP001419268"/>
    </source>
</evidence>
<dbReference type="InterPro" id="IPR044832">
    <property type="entry name" value="NRP-like"/>
</dbReference>
<dbReference type="AlphaFoldDB" id="A0AAP0KVX7"/>
<keyword evidence="4" id="KW-1185">Reference proteome</keyword>
<organism evidence="3 4">
    <name type="scientific">Stephania cephalantha</name>
    <dbReference type="NCBI Taxonomy" id="152367"/>
    <lineage>
        <taxon>Eukaryota</taxon>
        <taxon>Viridiplantae</taxon>
        <taxon>Streptophyta</taxon>
        <taxon>Embryophyta</taxon>
        <taxon>Tracheophyta</taxon>
        <taxon>Spermatophyta</taxon>
        <taxon>Magnoliopsida</taxon>
        <taxon>Ranunculales</taxon>
        <taxon>Menispermaceae</taxon>
        <taxon>Menispermoideae</taxon>
        <taxon>Cissampelideae</taxon>
        <taxon>Stephania</taxon>
    </lineage>
</organism>
<dbReference type="SUPFAM" id="SSF117281">
    <property type="entry name" value="Kelch motif"/>
    <property type="match status" value="1"/>
</dbReference>
<dbReference type="InterPro" id="IPR015915">
    <property type="entry name" value="Kelch-typ_b-propeller"/>
</dbReference>
<proteinExistence type="predicted"/>
<reference evidence="3 4" key="1">
    <citation type="submission" date="2024-01" db="EMBL/GenBank/DDBJ databases">
        <title>Genome assemblies of Stephania.</title>
        <authorList>
            <person name="Yang L."/>
        </authorList>
    </citation>
    <scope>NUCLEOTIDE SEQUENCE [LARGE SCALE GENOMIC DNA]</scope>
    <source>
        <strain evidence="3">JXDWG</strain>
        <tissue evidence="3">Leaf</tissue>
    </source>
</reference>
<dbReference type="Proteomes" id="UP001419268">
    <property type="component" value="Unassembled WGS sequence"/>
</dbReference>
<dbReference type="Pfam" id="PF24681">
    <property type="entry name" value="Kelch_KLHDC2_KLHL20_DRC7"/>
    <property type="match status" value="1"/>
</dbReference>
<accession>A0AAP0KVX7</accession>
<dbReference type="PANTHER" id="PTHR46034:SF7">
    <property type="entry name" value="INFLUENZA VIRUS NS1A-BINDING PROTEIN"/>
    <property type="match status" value="1"/>
</dbReference>
<feature type="region of interest" description="Disordered" evidence="1">
    <location>
        <begin position="231"/>
        <end position="346"/>
    </location>
</feature>
<dbReference type="SMART" id="SM00612">
    <property type="entry name" value="Kelch"/>
    <property type="match status" value="5"/>
</dbReference>
<dbReference type="Pfam" id="PF01344">
    <property type="entry name" value="Kelch_1"/>
    <property type="match status" value="2"/>
</dbReference>